<dbReference type="Proteomes" id="UP001054837">
    <property type="component" value="Unassembled WGS sequence"/>
</dbReference>
<feature type="region of interest" description="Disordered" evidence="1">
    <location>
        <begin position="1"/>
        <end position="33"/>
    </location>
</feature>
<dbReference type="EMBL" id="BPLQ01004960">
    <property type="protein sequence ID" value="GIY11785.1"/>
    <property type="molecule type" value="Genomic_DNA"/>
</dbReference>
<proteinExistence type="predicted"/>
<reference evidence="2 3" key="1">
    <citation type="submission" date="2021-06" db="EMBL/GenBank/DDBJ databases">
        <title>Caerostris darwini draft genome.</title>
        <authorList>
            <person name="Kono N."/>
            <person name="Arakawa K."/>
        </authorList>
    </citation>
    <scope>NUCLEOTIDE SEQUENCE [LARGE SCALE GENOMIC DNA]</scope>
</reference>
<accession>A0AAV4QRD1</accession>
<name>A0AAV4QRD1_9ARAC</name>
<evidence type="ECO:0000256" key="1">
    <source>
        <dbReference type="SAM" id="MobiDB-lite"/>
    </source>
</evidence>
<keyword evidence="3" id="KW-1185">Reference proteome</keyword>
<protein>
    <submittedName>
        <fullName evidence="2">Uncharacterized protein</fullName>
    </submittedName>
</protein>
<gene>
    <name evidence="2" type="ORF">CDAR_312361</name>
</gene>
<comment type="caution">
    <text evidence="2">The sequence shown here is derived from an EMBL/GenBank/DDBJ whole genome shotgun (WGS) entry which is preliminary data.</text>
</comment>
<evidence type="ECO:0000313" key="2">
    <source>
        <dbReference type="EMBL" id="GIY11785.1"/>
    </source>
</evidence>
<evidence type="ECO:0000313" key="3">
    <source>
        <dbReference type="Proteomes" id="UP001054837"/>
    </source>
</evidence>
<organism evidence="2 3">
    <name type="scientific">Caerostris darwini</name>
    <dbReference type="NCBI Taxonomy" id="1538125"/>
    <lineage>
        <taxon>Eukaryota</taxon>
        <taxon>Metazoa</taxon>
        <taxon>Ecdysozoa</taxon>
        <taxon>Arthropoda</taxon>
        <taxon>Chelicerata</taxon>
        <taxon>Arachnida</taxon>
        <taxon>Araneae</taxon>
        <taxon>Araneomorphae</taxon>
        <taxon>Entelegynae</taxon>
        <taxon>Araneoidea</taxon>
        <taxon>Araneidae</taxon>
        <taxon>Caerostris</taxon>
    </lineage>
</organism>
<dbReference type="AlphaFoldDB" id="A0AAV4QRD1"/>
<sequence length="117" mass="12794">METDDAEGNGPFQVHSEVPSELAPPKSPETLSDGERCARISCILVKKDTAQSLLDTFNDATFGHALDGDDCIKLKSLERGKECLFSSETFETVSGTVGNHLTVIQHLTLQKDIKCRE</sequence>